<dbReference type="Gene3D" id="1.10.287.1080">
    <property type="entry name" value="MazG-like"/>
    <property type="match status" value="1"/>
</dbReference>
<dbReference type="PANTHER" id="PTHR46523">
    <property type="entry name" value="DCTP PYROPHOSPHATASE 1"/>
    <property type="match status" value="1"/>
</dbReference>
<dbReference type="PIRSF" id="PIRSF029826">
    <property type="entry name" value="UCP029826_pph"/>
    <property type="match status" value="1"/>
</dbReference>
<dbReference type="AlphaFoldDB" id="A0AAX4HUI6"/>
<organism evidence="1 2">
    <name type="scientific">Peredibacter starrii</name>
    <dbReference type="NCBI Taxonomy" id="28202"/>
    <lineage>
        <taxon>Bacteria</taxon>
        <taxon>Pseudomonadati</taxon>
        <taxon>Bdellovibrionota</taxon>
        <taxon>Bacteriovoracia</taxon>
        <taxon>Bacteriovoracales</taxon>
        <taxon>Bacteriovoracaceae</taxon>
        <taxon>Peredibacter</taxon>
    </lineage>
</organism>
<evidence type="ECO:0000313" key="1">
    <source>
        <dbReference type="EMBL" id="WPU66881.1"/>
    </source>
</evidence>
<dbReference type="Proteomes" id="UP001324634">
    <property type="component" value="Chromosome"/>
</dbReference>
<dbReference type="SUPFAM" id="SSF101386">
    <property type="entry name" value="all-alpha NTP pyrophosphatases"/>
    <property type="match status" value="1"/>
</dbReference>
<dbReference type="KEGG" id="psti:SOO65_08975"/>
<dbReference type="GO" id="GO:0009143">
    <property type="term" value="P:nucleoside triphosphate catabolic process"/>
    <property type="evidence" value="ECO:0007669"/>
    <property type="project" value="InterPro"/>
</dbReference>
<dbReference type="InterPro" id="IPR025984">
    <property type="entry name" value="DCTPP"/>
</dbReference>
<name>A0AAX4HUI6_9BACT</name>
<dbReference type="Pfam" id="PF12643">
    <property type="entry name" value="MazG-like"/>
    <property type="match status" value="1"/>
</dbReference>
<proteinExistence type="predicted"/>
<keyword evidence="2" id="KW-1185">Reference proteome</keyword>
<dbReference type="RefSeq" id="WP_321399528.1">
    <property type="nucleotide sequence ID" value="NZ_CP139487.1"/>
</dbReference>
<dbReference type="GO" id="GO:0047429">
    <property type="term" value="F:nucleoside triphosphate diphosphatase activity"/>
    <property type="evidence" value="ECO:0007669"/>
    <property type="project" value="InterPro"/>
</dbReference>
<protein>
    <submittedName>
        <fullName evidence="1">Nucleotide pyrophosphohydrolase</fullName>
    </submittedName>
</protein>
<reference evidence="1 2" key="1">
    <citation type="submission" date="2023-11" db="EMBL/GenBank/DDBJ databases">
        <title>Peredibacter starrii A3.12.</title>
        <authorList>
            <person name="Mitchell R.J."/>
        </authorList>
    </citation>
    <scope>NUCLEOTIDE SEQUENCE [LARGE SCALE GENOMIC DNA]</scope>
    <source>
        <strain evidence="1 2">A3.12</strain>
    </source>
</reference>
<dbReference type="InterPro" id="IPR052555">
    <property type="entry name" value="dCTP_Pyrophosphatase"/>
</dbReference>
<dbReference type="EMBL" id="CP139487">
    <property type="protein sequence ID" value="WPU66881.1"/>
    <property type="molecule type" value="Genomic_DNA"/>
</dbReference>
<dbReference type="CDD" id="cd11537">
    <property type="entry name" value="NTP-PPase_RS21-C6_like"/>
    <property type="match status" value="1"/>
</dbReference>
<gene>
    <name evidence="1" type="ORF">SOO65_08975</name>
</gene>
<accession>A0AAX4HUI6</accession>
<sequence length="119" mass="14003">MKTIDLPKIQQIVKQFAEERDWDKFHSVKNLSMALTVESSELMEIFQWLTEDESNRAHLDPKLKTKIEDEVADVFIYLLRIVGKTDMDLEQAILNKMQKNIEKYPVDKARGNSKKYTDL</sequence>
<evidence type="ECO:0000313" key="2">
    <source>
        <dbReference type="Proteomes" id="UP001324634"/>
    </source>
</evidence>
<dbReference type="PANTHER" id="PTHR46523:SF1">
    <property type="entry name" value="DCTP PYROPHOSPHATASE 1"/>
    <property type="match status" value="1"/>
</dbReference>